<evidence type="ECO:0000313" key="3">
    <source>
        <dbReference type="Proteomes" id="UP001497444"/>
    </source>
</evidence>
<organism evidence="2 3">
    <name type="scientific">Sphagnum jensenii</name>
    <dbReference type="NCBI Taxonomy" id="128206"/>
    <lineage>
        <taxon>Eukaryota</taxon>
        <taxon>Viridiplantae</taxon>
        <taxon>Streptophyta</taxon>
        <taxon>Embryophyta</taxon>
        <taxon>Bryophyta</taxon>
        <taxon>Sphagnophytina</taxon>
        <taxon>Sphagnopsida</taxon>
        <taxon>Sphagnales</taxon>
        <taxon>Sphagnaceae</taxon>
        <taxon>Sphagnum</taxon>
    </lineage>
</organism>
<accession>A0ABP0X3L1</accession>
<gene>
    <name evidence="2" type="ORF">CSSPJE1EN1_LOCUS19157</name>
</gene>
<dbReference type="EMBL" id="OZ020100">
    <property type="protein sequence ID" value="CAK9273679.1"/>
    <property type="molecule type" value="Genomic_DNA"/>
</dbReference>
<proteinExistence type="predicted"/>
<sequence>MMLHFTALGNGSNEISLVVASWKDRHGHFSQLLSAAAAAAATLQQQQEESIIFNGMELVQKPIAQPRPEMPIFLSTLKGQSFFQTSSSIQMLKCQSLNGKFETLKCKEKSIKRGGTTTSYKQRVIMNKLVDEQDSEGVQPDHLQQDHTNLDDDDDSTGEQQQQLLQGSDAAAEEAQSLSE</sequence>
<reference evidence="2" key="1">
    <citation type="submission" date="2024-02" db="EMBL/GenBank/DDBJ databases">
        <authorList>
            <consortium name="ELIXIR-Norway"/>
            <consortium name="Elixir Norway"/>
        </authorList>
    </citation>
    <scope>NUCLEOTIDE SEQUENCE</scope>
</reference>
<name>A0ABP0X3L1_9BRYO</name>
<feature type="region of interest" description="Disordered" evidence="1">
    <location>
        <begin position="133"/>
        <end position="180"/>
    </location>
</feature>
<evidence type="ECO:0000256" key="1">
    <source>
        <dbReference type="SAM" id="MobiDB-lite"/>
    </source>
</evidence>
<protein>
    <submittedName>
        <fullName evidence="2">Uncharacterized protein</fullName>
    </submittedName>
</protein>
<evidence type="ECO:0000313" key="2">
    <source>
        <dbReference type="EMBL" id="CAK9273679.1"/>
    </source>
</evidence>
<keyword evidence="3" id="KW-1185">Reference proteome</keyword>
<dbReference type="Proteomes" id="UP001497444">
    <property type="component" value="Chromosome 5"/>
</dbReference>